<dbReference type="GO" id="GO:0016829">
    <property type="term" value="F:lyase activity"/>
    <property type="evidence" value="ECO:0007669"/>
    <property type="project" value="UniProtKB-KW"/>
</dbReference>
<evidence type="ECO:0000256" key="3">
    <source>
        <dbReference type="ARBA" id="ARBA00023014"/>
    </source>
</evidence>
<dbReference type="Proteomes" id="UP000295832">
    <property type="component" value="Unassembled WGS sequence"/>
</dbReference>
<evidence type="ECO:0000259" key="4">
    <source>
        <dbReference type="PROSITE" id="PS51918"/>
    </source>
</evidence>
<dbReference type="SMART" id="SM00729">
    <property type="entry name" value="Elp3"/>
    <property type="match status" value="1"/>
</dbReference>
<keyword evidence="1" id="KW-0479">Metal-binding</keyword>
<sequence>MRNINKHYTKLKSISKNTGLVGPLFPRKYSFSPYSACQHACKYCDGRAEKYYVEGDFEKDIVIRENISELLEEELNKTRELGIISIGSGVSDPYQPIEAEEKLMQQSAEVLAKYNLPVNIMTKSVLAMRDIDIWEKINLKNGVTLMVSLTFINDNLRGIFEPGASSVEERLEMLKKFKERGIYVGVLAMPFIPYISDTKKNLMSLLKKLEEVGVDFIIPGALTLRPGKQKDIFMDIIKNNFPQLLGKFKNLYRENRQSGVPIYSYRQQVEERIDKIFMQSSIPLHLPHYLYRNQFPLYDEIYILLNHMQDLYSKRGIDIASLEDSLKRYSQWLIKEKKSFNRKRNLNYTDLEQKLLFLIYSGELIKLIKNKKMSKFIEEVVLERRTFDYIKLKLK</sequence>
<dbReference type="SUPFAM" id="SSF102114">
    <property type="entry name" value="Radical SAM enzymes"/>
    <property type="match status" value="1"/>
</dbReference>
<dbReference type="InterPro" id="IPR007197">
    <property type="entry name" value="rSAM"/>
</dbReference>
<dbReference type="SFLD" id="SFLDS00029">
    <property type="entry name" value="Radical_SAM"/>
    <property type="match status" value="1"/>
</dbReference>
<comment type="caution">
    <text evidence="5">The sequence shown here is derived from an EMBL/GenBank/DDBJ whole genome shotgun (WGS) entry which is preliminary data.</text>
</comment>
<dbReference type="RefSeq" id="WP_134117518.1">
    <property type="nucleotide sequence ID" value="NZ_SOEG01000020.1"/>
</dbReference>
<keyword evidence="2" id="KW-0408">Iron</keyword>
<keyword evidence="3" id="KW-0411">Iron-sulfur</keyword>
<dbReference type="AlphaFoldDB" id="A0A4R8GVU7"/>
<protein>
    <submittedName>
        <fullName evidence="5">DNA repair photolyase</fullName>
    </submittedName>
</protein>
<evidence type="ECO:0000313" key="5">
    <source>
        <dbReference type="EMBL" id="TDX49151.1"/>
    </source>
</evidence>
<keyword evidence="5" id="KW-0456">Lyase</keyword>
<accession>A0A4R8GVU7</accession>
<keyword evidence="6" id="KW-1185">Reference proteome</keyword>
<gene>
    <name evidence="5" type="ORF">C7959_12045</name>
</gene>
<dbReference type="GO" id="GO:0046872">
    <property type="term" value="F:metal ion binding"/>
    <property type="evidence" value="ECO:0007669"/>
    <property type="project" value="UniProtKB-KW"/>
</dbReference>
<evidence type="ECO:0000256" key="2">
    <source>
        <dbReference type="ARBA" id="ARBA00023004"/>
    </source>
</evidence>
<dbReference type="Gene3D" id="3.80.30.30">
    <property type="match status" value="1"/>
</dbReference>
<dbReference type="PANTHER" id="PTHR43432">
    <property type="entry name" value="SLR0285 PROTEIN"/>
    <property type="match status" value="1"/>
</dbReference>
<dbReference type="SFLD" id="SFLDG01084">
    <property type="entry name" value="Uncharacterised_Radical_SAM_Su"/>
    <property type="match status" value="1"/>
</dbReference>
<evidence type="ECO:0000313" key="6">
    <source>
        <dbReference type="Proteomes" id="UP000295832"/>
    </source>
</evidence>
<evidence type="ECO:0000256" key="1">
    <source>
        <dbReference type="ARBA" id="ARBA00022723"/>
    </source>
</evidence>
<feature type="domain" description="Radical SAM core" evidence="4">
    <location>
        <begin position="21"/>
        <end position="258"/>
    </location>
</feature>
<dbReference type="CDD" id="cd01335">
    <property type="entry name" value="Radical_SAM"/>
    <property type="match status" value="1"/>
</dbReference>
<name>A0A4R8GVU7_9FIRM</name>
<dbReference type="InterPro" id="IPR006638">
    <property type="entry name" value="Elp3/MiaA/NifB-like_rSAM"/>
</dbReference>
<reference evidence="5 6" key="1">
    <citation type="submission" date="2019-03" db="EMBL/GenBank/DDBJ databases">
        <title>Subsurface microbial communities from deep shales in Ohio and West Virginia, USA.</title>
        <authorList>
            <person name="Wrighton K."/>
        </authorList>
    </citation>
    <scope>NUCLEOTIDE SEQUENCE [LARGE SCALE GENOMIC DNA]</scope>
    <source>
        <strain evidence="5 6">MSL 6dP</strain>
    </source>
</reference>
<dbReference type="InterPro" id="IPR040086">
    <property type="entry name" value="MJ0683-like"/>
</dbReference>
<dbReference type="GO" id="GO:0051536">
    <property type="term" value="F:iron-sulfur cluster binding"/>
    <property type="evidence" value="ECO:0007669"/>
    <property type="project" value="UniProtKB-KW"/>
</dbReference>
<dbReference type="STRING" id="926561.GCA_000379025_01587"/>
<dbReference type="EMBL" id="SOEG01000020">
    <property type="protein sequence ID" value="TDX49151.1"/>
    <property type="molecule type" value="Genomic_DNA"/>
</dbReference>
<dbReference type="InterPro" id="IPR058240">
    <property type="entry name" value="rSAM_sf"/>
</dbReference>
<dbReference type="PANTHER" id="PTHR43432:SF5">
    <property type="entry name" value="ELP3_MIAA_NIFB-LIKE RADICAL SAM CORE DOMAIN-CONTAINING PROTEIN"/>
    <property type="match status" value="1"/>
</dbReference>
<proteinExistence type="predicted"/>
<dbReference type="Pfam" id="PF04055">
    <property type="entry name" value="Radical_SAM"/>
    <property type="match status" value="1"/>
</dbReference>
<organism evidence="5 6">
    <name type="scientific">Orenia marismortui</name>
    <dbReference type="NCBI Taxonomy" id="46469"/>
    <lineage>
        <taxon>Bacteria</taxon>
        <taxon>Bacillati</taxon>
        <taxon>Bacillota</taxon>
        <taxon>Clostridia</taxon>
        <taxon>Halanaerobiales</taxon>
        <taxon>Halobacteroidaceae</taxon>
        <taxon>Orenia</taxon>
    </lineage>
</organism>
<dbReference type="PROSITE" id="PS51918">
    <property type="entry name" value="RADICAL_SAM"/>
    <property type="match status" value="1"/>
</dbReference>